<dbReference type="PROSITE" id="PS51257">
    <property type="entry name" value="PROKAR_LIPOPROTEIN"/>
    <property type="match status" value="1"/>
</dbReference>
<evidence type="ECO:0000256" key="2">
    <source>
        <dbReference type="ARBA" id="ARBA00005989"/>
    </source>
</evidence>
<evidence type="ECO:0000256" key="3">
    <source>
        <dbReference type="ARBA" id="ARBA00022729"/>
    </source>
</evidence>
<evidence type="ECO:0000259" key="6">
    <source>
        <dbReference type="Pfam" id="PF09375"/>
    </source>
</evidence>
<comment type="similarity">
    <text evidence="2">Belongs to the EfeM/EfeO family.</text>
</comment>
<dbReference type="InterPro" id="IPR034981">
    <property type="entry name" value="Imelysin-like_EfeO/Algp7"/>
</dbReference>
<dbReference type="InterPro" id="IPR050894">
    <property type="entry name" value="EfeM/EfeO_iron_uptake"/>
</dbReference>
<accession>A0A6J4JYI5</accession>
<evidence type="ECO:0000256" key="1">
    <source>
        <dbReference type="ARBA" id="ARBA00004196"/>
    </source>
</evidence>
<dbReference type="InterPro" id="IPR018976">
    <property type="entry name" value="Imelysin-like"/>
</dbReference>
<dbReference type="Gene3D" id="1.20.1420.20">
    <property type="entry name" value="M75 peptidase, HXXE motif"/>
    <property type="match status" value="1"/>
</dbReference>
<dbReference type="Pfam" id="PF09375">
    <property type="entry name" value="Peptidase_M75"/>
    <property type="match status" value="1"/>
</dbReference>
<gene>
    <name evidence="7" type="ORF">AVDCRST_MAG41-4358</name>
</gene>
<reference evidence="7" key="1">
    <citation type="submission" date="2020-02" db="EMBL/GenBank/DDBJ databases">
        <authorList>
            <person name="Meier V. D."/>
        </authorList>
    </citation>
    <scope>NUCLEOTIDE SEQUENCE</scope>
    <source>
        <strain evidence="7">AVDCRST_MAG41</strain>
    </source>
</reference>
<evidence type="ECO:0000256" key="4">
    <source>
        <dbReference type="SAM" id="MobiDB-lite"/>
    </source>
</evidence>
<dbReference type="EMBL" id="CADCTP010000419">
    <property type="protein sequence ID" value="CAA9291029.1"/>
    <property type="molecule type" value="Genomic_DNA"/>
</dbReference>
<feature type="signal peptide" evidence="5">
    <location>
        <begin position="1"/>
        <end position="18"/>
    </location>
</feature>
<evidence type="ECO:0000256" key="5">
    <source>
        <dbReference type="SAM" id="SignalP"/>
    </source>
</evidence>
<evidence type="ECO:0000313" key="7">
    <source>
        <dbReference type="EMBL" id="CAA9291029.1"/>
    </source>
</evidence>
<feature type="domain" description="Imelysin-like" evidence="6">
    <location>
        <begin position="62"/>
        <end position="294"/>
    </location>
</feature>
<dbReference type="InterPro" id="IPR038352">
    <property type="entry name" value="Imelysin_sf"/>
</dbReference>
<dbReference type="AlphaFoldDB" id="A0A6J4JYI5"/>
<feature type="chain" id="PRO_5039188272" evidence="5">
    <location>
        <begin position="19"/>
        <end position="302"/>
    </location>
</feature>
<name>A0A6J4JYI5_9ACTN</name>
<organism evidence="7">
    <name type="scientific">uncultured Mycobacteriales bacterium</name>
    <dbReference type="NCBI Taxonomy" id="581187"/>
    <lineage>
        <taxon>Bacteria</taxon>
        <taxon>Bacillati</taxon>
        <taxon>Actinomycetota</taxon>
        <taxon>Actinomycetes</taxon>
        <taxon>Mycobacteriales</taxon>
        <taxon>environmental samples</taxon>
    </lineage>
</organism>
<comment type="subcellular location">
    <subcellularLocation>
        <location evidence="1">Cell envelope</location>
    </subcellularLocation>
</comment>
<keyword evidence="3 5" id="KW-0732">Signal</keyword>
<dbReference type="PANTHER" id="PTHR39192:SF1">
    <property type="entry name" value="IRON UPTAKE SYSTEM COMPONENT EFEO"/>
    <property type="match status" value="1"/>
</dbReference>
<dbReference type="PANTHER" id="PTHR39192">
    <property type="entry name" value="IRON UPTAKE SYSTEM COMPONENT EFEO"/>
    <property type="match status" value="1"/>
</dbReference>
<sequence>MRRSLSVLALSAALAVLAGCSDDGGQVRSEGGGSGSGSTGSGSGLSASDLGTQSSNQDVTAATNQYRTYVQGEVTALRAAAKKFTDAVRAGNVAEAKKQYAPSRVSWERIEPIAGLVEEIDVAVDARVDDFAGVDDPKWTGWHKLEYLLWKKNTTAGGAALATKLDTDLATLDTRLKTVDITPKAVALGAGALIEEVSEGKITGEEDRYSRTDLWDFAANVEGSKAAYTVFKPILAAKNPTLTTALDSGFTAVEGSLKPYQVAGGGYQSYTALKPADKTRMQAQLAALSEELAKVPAALGVA</sequence>
<protein>
    <submittedName>
        <fullName evidence="7">Ferrous iron transport periplasmic protein EfeO, contains peptidase-M75 domain and (Frequently) cupredoxin-like domain</fullName>
    </submittedName>
</protein>
<feature type="region of interest" description="Disordered" evidence="4">
    <location>
        <begin position="25"/>
        <end position="57"/>
    </location>
</feature>
<dbReference type="NCBIfam" id="NF041757">
    <property type="entry name" value="EfeO"/>
    <property type="match status" value="1"/>
</dbReference>
<dbReference type="CDD" id="cd14656">
    <property type="entry name" value="Imelysin-like_EfeO"/>
    <property type="match status" value="1"/>
</dbReference>
<feature type="compositionally biased region" description="Gly residues" evidence="4">
    <location>
        <begin position="30"/>
        <end position="43"/>
    </location>
</feature>
<proteinExistence type="inferred from homology"/>
<dbReference type="InterPro" id="IPR053377">
    <property type="entry name" value="Iron_uptake_EfeM/EfeO"/>
</dbReference>
<dbReference type="GO" id="GO:0030313">
    <property type="term" value="C:cell envelope"/>
    <property type="evidence" value="ECO:0007669"/>
    <property type="project" value="UniProtKB-SubCell"/>
</dbReference>